<organism evidence="2 3">
    <name type="scientific">Mycena alexandri</name>
    <dbReference type="NCBI Taxonomy" id="1745969"/>
    <lineage>
        <taxon>Eukaryota</taxon>
        <taxon>Fungi</taxon>
        <taxon>Dikarya</taxon>
        <taxon>Basidiomycota</taxon>
        <taxon>Agaricomycotina</taxon>
        <taxon>Agaricomycetes</taxon>
        <taxon>Agaricomycetidae</taxon>
        <taxon>Agaricales</taxon>
        <taxon>Marasmiineae</taxon>
        <taxon>Mycenaceae</taxon>
        <taxon>Mycena</taxon>
    </lineage>
</organism>
<evidence type="ECO:0000256" key="1">
    <source>
        <dbReference type="SAM" id="MobiDB-lite"/>
    </source>
</evidence>
<proteinExistence type="predicted"/>
<accession>A0AAD6SJK8</accession>
<dbReference type="Proteomes" id="UP001218188">
    <property type="component" value="Unassembled WGS sequence"/>
</dbReference>
<name>A0AAD6SJK8_9AGAR</name>
<feature type="region of interest" description="Disordered" evidence="1">
    <location>
        <begin position="47"/>
        <end position="95"/>
    </location>
</feature>
<evidence type="ECO:0000313" key="3">
    <source>
        <dbReference type="Proteomes" id="UP001218188"/>
    </source>
</evidence>
<comment type="caution">
    <text evidence="2">The sequence shown here is derived from an EMBL/GenBank/DDBJ whole genome shotgun (WGS) entry which is preliminary data.</text>
</comment>
<sequence>MSFYSRHRALQPQSGTARAARSWAKFPFTAATSLPYLHPLHLHPPDATSLSTSCTGSTSSNTGSEQSVYANATACSSGERMQSAQSVLSTPPHPYRMRAYDPSAYAGGAHIERANGGVRRCAPRLVLRGSLGVRVRVDGGG</sequence>
<dbReference type="EMBL" id="JARJCM010000126">
    <property type="protein sequence ID" value="KAJ7027295.1"/>
    <property type="molecule type" value="Genomic_DNA"/>
</dbReference>
<gene>
    <name evidence="2" type="ORF">C8F04DRAFT_1267207</name>
</gene>
<feature type="compositionally biased region" description="Polar residues" evidence="1">
    <location>
        <begin position="68"/>
        <end position="89"/>
    </location>
</feature>
<feature type="compositionally biased region" description="Low complexity" evidence="1">
    <location>
        <begin position="48"/>
        <end position="67"/>
    </location>
</feature>
<keyword evidence="3" id="KW-1185">Reference proteome</keyword>
<dbReference type="AlphaFoldDB" id="A0AAD6SJK8"/>
<reference evidence="2" key="1">
    <citation type="submission" date="2023-03" db="EMBL/GenBank/DDBJ databases">
        <title>Massive genome expansion in bonnet fungi (Mycena s.s.) driven by repeated elements and novel gene families across ecological guilds.</title>
        <authorList>
            <consortium name="Lawrence Berkeley National Laboratory"/>
            <person name="Harder C.B."/>
            <person name="Miyauchi S."/>
            <person name="Viragh M."/>
            <person name="Kuo A."/>
            <person name="Thoen E."/>
            <person name="Andreopoulos B."/>
            <person name="Lu D."/>
            <person name="Skrede I."/>
            <person name="Drula E."/>
            <person name="Henrissat B."/>
            <person name="Morin E."/>
            <person name="Kohler A."/>
            <person name="Barry K."/>
            <person name="LaButti K."/>
            <person name="Morin E."/>
            <person name="Salamov A."/>
            <person name="Lipzen A."/>
            <person name="Mereny Z."/>
            <person name="Hegedus B."/>
            <person name="Baldrian P."/>
            <person name="Stursova M."/>
            <person name="Weitz H."/>
            <person name="Taylor A."/>
            <person name="Grigoriev I.V."/>
            <person name="Nagy L.G."/>
            <person name="Martin F."/>
            <person name="Kauserud H."/>
        </authorList>
    </citation>
    <scope>NUCLEOTIDE SEQUENCE</scope>
    <source>
        <strain evidence="2">CBHHK200</strain>
    </source>
</reference>
<evidence type="ECO:0000313" key="2">
    <source>
        <dbReference type="EMBL" id="KAJ7027295.1"/>
    </source>
</evidence>
<protein>
    <submittedName>
        <fullName evidence="2">Uncharacterized protein</fullName>
    </submittedName>
</protein>